<dbReference type="PANTHER" id="PTHR30055:SF151">
    <property type="entry name" value="TRANSCRIPTIONAL REGULATORY PROTEIN"/>
    <property type="match status" value="1"/>
</dbReference>
<keyword evidence="4" id="KW-0804">Transcription</keyword>
<dbReference type="EMBL" id="CADCUB010000009">
    <property type="protein sequence ID" value="CAA9305972.1"/>
    <property type="molecule type" value="Genomic_DNA"/>
</dbReference>
<keyword evidence="2" id="KW-0805">Transcription regulation</keyword>
<proteinExistence type="predicted"/>
<dbReference type="GO" id="GO:0045892">
    <property type="term" value="P:negative regulation of DNA-templated transcription"/>
    <property type="evidence" value="ECO:0007669"/>
    <property type="project" value="InterPro"/>
</dbReference>
<dbReference type="InterPro" id="IPR036271">
    <property type="entry name" value="Tet_transcr_reg_TetR-rel_C_sf"/>
</dbReference>
<feature type="domain" description="HTH tetR-type" evidence="6">
    <location>
        <begin position="6"/>
        <end position="66"/>
    </location>
</feature>
<sequence>MARTARLSSSLIVSTALDLVDRHGVDALTMRALARALGADPMAVYRHVRDKEALLGALCDAVLADLDRFDPDRPWRGQLERFAWQLRDSLAARPSLAAVLAGAPVTPAALALTQQAVVLMTGQGVPLDVAAGGLATVFAYVIGFAVTEASLPDPAEGRDELRRAALHHLGDPETEPPHLDTALRLVEQPADFGFGLELILEGLERRVPPTGSSRDADGS</sequence>
<organism evidence="7">
    <name type="scientific">uncultured Frankineae bacterium</name>
    <dbReference type="NCBI Taxonomy" id="437475"/>
    <lineage>
        <taxon>Bacteria</taxon>
        <taxon>Bacillati</taxon>
        <taxon>Actinomycetota</taxon>
        <taxon>Actinomycetes</taxon>
        <taxon>Frankiales</taxon>
        <taxon>environmental samples</taxon>
    </lineage>
</organism>
<gene>
    <name evidence="7" type="ORF">AVDCRST_MAG07-251</name>
</gene>
<dbReference type="SUPFAM" id="SSF48498">
    <property type="entry name" value="Tetracyclin repressor-like, C-terminal domain"/>
    <property type="match status" value="1"/>
</dbReference>
<evidence type="ECO:0000256" key="3">
    <source>
        <dbReference type="ARBA" id="ARBA00023125"/>
    </source>
</evidence>
<dbReference type="Gene3D" id="1.10.357.10">
    <property type="entry name" value="Tetracycline Repressor, domain 2"/>
    <property type="match status" value="1"/>
</dbReference>
<dbReference type="PRINTS" id="PR00400">
    <property type="entry name" value="TETREPRESSOR"/>
</dbReference>
<evidence type="ECO:0000313" key="7">
    <source>
        <dbReference type="EMBL" id="CAA9305972.1"/>
    </source>
</evidence>
<dbReference type="InterPro" id="IPR001647">
    <property type="entry name" value="HTH_TetR"/>
</dbReference>
<protein>
    <recommendedName>
        <fullName evidence="6">HTH tetR-type domain-containing protein</fullName>
    </recommendedName>
</protein>
<keyword evidence="3 5" id="KW-0238">DNA-binding</keyword>
<dbReference type="Pfam" id="PF02909">
    <property type="entry name" value="TetR_C_1"/>
    <property type="match status" value="1"/>
</dbReference>
<dbReference type="PANTHER" id="PTHR30055">
    <property type="entry name" value="HTH-TYPE TRANSCRIPTIONAL REGULATOR RUTR"/>
    <property type="match status" value="1"/>
</dbReference>
<dbReference type="PROSITE" id="PS50977">
    <property type="entry name" value="HTH_TETR_2"/>
    <property type="match status" value="1"/>
</dbReference>
<dbReference type="AlphaFoldDB" id="A0A6J4KH86"/>
<reference evidence="7" key="1">
    <citation type="submission" date="2020-02" db="EMBL/GenBank/DDBJ databases">
        <authorList>
            <person name="Meier V. D."/>
        </authorList>
    </citation>
    <scope>NUCLEOTIDE SEQUENCE</scope>
    <source>
        <strain evidence="7">AVDCRST_MAG07</strain>
    </source>
</reference>
<dbReference type="GO" id="GO:0003700">
    <property type="term" value="F:DNA-binding transcription factor activity"/>
    <property type="evidence" value="ECO:0007669"/>
    <property type="project" value="TreeGrafter"/>
</dbReference>
<dbReference type="InterPro" id="IPR003012">
    <property type="entry name" value="Tet_transcr_reg_TetR"/>
</dbReference>
<dbReference type="GO" id="GO:0046677">
    <property type="term" value="P:response to antibiotic"/>
    <property type="evidence" value="ECO:0007669"/>
    <property type="project" value="InterPro"/>
</dbReference>
<keyword evidence="1" id="KW-0678">Repressor</keyword>
<evidence type="ECO:0000256" key="1">
    <source>
        <dbReference type="ARBA" id="ARBA00022491"/>
    </source>
</evidence>
<dbReference type="Gene3D" id="1.10.10.60">
    <property type="entry name" value="Homeodomain-like"/>
    <property type="match status" value="1"/>
</dbReference>
<dbReference type="InterPro" id="IPR050109">
    <property type="entry name" value="HTH-type_TetR-like_transc_reg"/>
</dbReference>
<dbReference type="SUPFAM" id="SSF46689">
    <property type="entry name" value="Homeodomain-like"/>
    <property type="match status" value="1"/>
</dbReference>
<dbReference type="GO" id="GO:0000976">
    <property type="term" value="F:transcription cis-regulatory region binding"/>
    <property type="evidence" value="ECO:0007669"/>
    <property type="project" value="TreeGrafter"/>
</dbReference>
<evidence type="ECO:0000256" key="5">
    <source>
        <dbReference type="PROSITE-ProRule" id="PRU00335"/>
    </source>
</evidence>
<evidence type="ECO:0000256" key="2">
    <source>
        <dbReference type="ARBA" id="ARBA00023015"/>
    </source>
</evidence>
<accession>A0A6J4KH86</accession>
<feature type="DNA-binding region" description="H-T-H motif" evidence="5">
    <location>
        <begin position="29"/>
        <end position="48"/>
    </location>
</feature>
<dbReference type="InterPro" id="IPR004111">
    <property type="entry name" value="Repressor_TetR_C"/>
</dbReference>
<name>A0A6J4KH86_9ACTN</name>
<evidence type="ECO:0000259" key="6">
    <source>
        <dbReference type="PROSITE" id="PS50977"/>
    </source>
</evidence>
<evidence type="ECO:0000256" key="4">
    <source>
        <dbReference type="ARBA" id="ARBA00023163"/>
    </source>
</evidence>
<dbReference type="InterPro" id="IPR009057">
    <property type="entry name" value="Homeodomain-like_sf"/>
</dbReference>
<dbReference type="Pfam" id="PF00440">
    <property type="entry name" value="TetR_N"/>
    <property type="match status" value="1"/>
</dbReference>